<comment type="caution">
    <text evidence="3">The sequence shown here is derived from an EMBL/GenBank/DDBJ whole genome shotgun (WGS) entry which is preliminary data.</text>
</comment>
<dbReference type="PANTHER" id="PTHR38593">
    <property type="entry name" value="BLR2558 PROTEIN"/>
    <property type="match status" value="1"/>
</dbReference>
<dbReference type="InterPro" id="IPR012347">
    <property type="entry name" value="Ferritin-like"/>
</dbReference>
<feature type="domain" description="DUF4142" evidence="2">
    <location>
        <begin position="53"/>
        <end position="192"/>
    </location>
</feature>
<dbReference type="EMBL" id="PHRG01000017">
    <property type="protein sequence ID" value="PJO74238.1"/>
    <property type="molecule type" value="Genomic_DNA"/>
</dbReference>
<dbReference type="PANTHER" id="PTHR38593:SF1">
    <property type="entry name" value="BLR2558 PROTEIN"/>
    <property type="match status" value="1"/>
</dbReference>
<feature type="chain" id="PRO_5014133243" description="DUF4142 domain-containing protein" evidence="1">
    <location>
        <begin position="30"/>
        <end position="197"/>
    </location>
</feature>
<evidence type="ECO:0000259" key="2">
    <source>
        <dbReference type="Pfam" id="PF13628"/>
    </source>
</evidence>
<dbReference type="Pfam" id="PF13628">
    <property type="entry name" value="DUF4142"/>
    <property type="match status" value="1"/>
</dbReference>
<protein>
    <recommendedName>
        <fullName evidence="2">DUF4142 domain-containing protein</fullName>
    </recommendedName>
</protein>
<evidence type="ECO:0000256" key="1">
    <source>
        <dbReference type="SAM" id="SignalP"/>
    </source>
</evidence>
<organism evidence="3 4">
    <name type="scientific">Acinetobacter pseudolwoffii</name>
    <dbReference type="NCBI Taxonomy" id="2053287"/>
    <lineage>
        <taxon>Bacteria</taxon>
        <taxon>Pseudomonadati</taxon>
        <taxon>Pseudomonadota</taxon>
        <taxon>Gammaproteobacteria</taxon>
        <taxon>Moraxellales</taxon>
        <taxon>Moraxellaceae</taxon>
        <taxon>Acinetobacter</taxon>
    </lineage>
</organism>
<dbReference type="AlphaFoldDB" id="A0A2H9YNK5"/>
<name>A0A2H9YNK5_9GAMM</name>
<gene>
    <name evidence="3" type="ORF">CWI32_14550</name>
</gene>
<sequence>MIKAILMKKMIQCAAVSGVLVFAAGQTMAMNQQSKNTAQQHSQVSNDSRVTLTDSQVIKVLSTANNGEIKQAKTALPKLKTDEARKYAQMMINDHSANEKKAQALANRLNLTPQTSTLSTGLQNDSDKVVAKLSQSSVTDKDYMMSQVEVHRKVVTMLDKQLIPNAKNIELKNMLTQTRTAVAAHLKKAEQIVEKMK</sequence>
<accession>A0A2H9YNK5</accession>
<evidence type="ECO:0000313" key="3">
    <source>
        <dbReference type="EMBL" id="PJO74238.1"/>
    </source>
</evidence>
<evidence type="ECO:0000313" key="4">
    <source>
        <dbReference type="Proteomes" id="UP000243446"/>
    </source>
</evidence>
<keyword evidence="1" id="KW-0732">Signal</keyword>
<dbReference type="InterPro" id="IPR025419">
    <property type="entry name" value="DUF4142"/>
</dbReference>
<dbReference type="Gene3D" id="1.20.1260.10">
    <property type="match status" value="1"/>
</dbReference>
<proteinExistence type="predicted"/>
<feature type="signal peptide" evidence="1">
    <location>
        <begin position="1"/>
        <end position="29"/>
    </location>
</feature>
<reference evidence="3 4" key="1">
    <citation type="submission" date="2017-11" db="EMBL/GenBank/DDBJ databases">
        <title>Revising the taxonomy of the Acinetobacter lwoffii group: the description of Acinetobacter pseudolwoffii sp. nov. and emended description of Acinetobacter lwoffii.</title>
        <authorList>
            <person name="Nemec A."/>
            <person name="Radolfova-Krizova L."/>
        </authorList>
    </citation>
    <scope>NUCLEOTIDE SEQUENCE [LARGE SCALE GENOMIC DNA]</scope>
    <source>
        <strain evidence="3 4">ANC 5044</strain>
    </source>
</reference>
<dbReference type="Proteomes" id="UP000243446">
    <property type="component" value="Unassembled WGS sequence"/>
</dbReference>